<accession>A0ABV6Q454</accession>
<evidence type="ECO:0000259" key="4">
    <source>
        <dbReference type="PROSITE" id="PS50995"/>
    </source>
</evidence>
<proteinExistence type="predicted"/>
<comment type="caution">
    <text evidence="5">The sequence shown here is derived from an EMBL/GenBank/DDBJ whole genome shotgun (WGS) entry which is preliminary data.</text>
</comment>
<dbReference type="SMART" id="SM00347">
    <property type="entry name" value="HTH_MARR"/>
    <property type="match status" value="1"/>
</dbReference>
<evidence type="ECO:0000256" key="1">
    <source>
        <dbReference type="ARBA" id="ARBA00023015"/>
    </source>
</evidence>
<dbReference type="PROSITE" id="PS50995">
    <property type="entry name" value="HTH_MARR_2"/>
    <property type="match status" value="1"/>
</dbReference>
<dbReference type="InterPro" id="IPR036390">
    <property type="entry name" value="WH_DNA-bd_sf"/>
</dbReference>
<dbReference type="Proteomes" id="UP001589832">
    <property type="component" value="Unassembled WGS sequence"/>
</dbReference>
<sequence length="200" mass="22861">MSDFNPKQQINSVSSKIVAGLERISEAYKVLLWEKAKQLGLSPIQIQILIFVNYHAIDLCNVSHLAKEFNVTKPTISDAIRVLLKKGFILKAYPSTDSRSYAVQLTESGKEMVNETEHFAAPIKHQFETLSESNQNNLYKSIYQLIFKLNQVGILSVQRTCFGCRFYEKQGSQSYCNLLEQQLKESDIRIDCNEFELKAV</sequence>
<dbReference type="EMBL" id="JBHLTQ010000001">
    <property type="protein sequence ID" value="MFC0603038.1"/>
    <property type="molecule type" value="Genomic_DNA"/>
</dbReference>
<dbReference type="Pfam" id="PF12802">
    <property type="entry name" value="MarR_2"/>
    <property type="match status" value="1"/>
</dbReference>
<dbReference type="RefSeq" id="WP_386058143.1">
    <property type="nucleotide sequence ID" value="NZ_JBHLTQ010000001.1"/>
</dbReference>
<organism evidence="5 6">
    <name type="scientific">Winogradskyella pulchriflava</name>
    <dbReference type="NCBI Taxonomy" id="1110688"/>
    <lineage>
        <taxon>Bacteria</taxon>
        <taxon>Pseudomonadati</taxon>
        <taxon>Bacteroidota</taxon>
        <taxon>Flavobacteriia</taxon>
        <taxon>Flavobacteriales</taxon>
        <taxon>Flavobacteriaceae</taxon>
        <taxon>Winogradskyella</taxon>
    </lineage>
</organism>
<keyword evidence="1" id="KW-0805">Transcription regulation</keyword>
<keyword evidence="2" id="KW-0238">DNA-binding</keyword>
<dbReference type="SUPFAM" id="SSF46785">
    <property type="entry name" value="Winged helix' DNA-binding domain"/>
    <property type="match status" value="1"/>
</dbReference>
<dbReference type="InterPro" id="IPR036388">
    <property type="entry name" value="WH-like_DNA-bd_sf"/>
</dbReference>
<gene>
    <name evidence="5" type="ORF">ACFFGA_00605</name>
</gene>
<feature type="domain" description="HTH marR-type" evidence="4">
    <location>
        <begin position="14"/>
        <end position="151"/>
    </location>
</feature>
<evidence type="ECO:0000313" key="5">
    <source>
        <dbReference type="EMBL" id="MFC0603038.1"/>
    </source>
</evidence>
<dbReference type="InterPro" id="IPR000835">
    <property type="entry name" value="HTH_MarR-typ"/>
</dbReference>
<dbReference type="Gene3D" id="1.10.10.10">
    <property type="entry name" value="Winged helix-like DNA-binding domain superfamily/Winged helix DNA-binding domain"/>
    <property type="match status" value="1"/>
</dbReference>
<reference evidence="5 6" key="1">
    <citation type="submission" date="2024-09" db="EMBL/GenBank/DDBJ databases">
        <authorList>
            <person name="Sun Q."/>
            <person name="Mori K."/>
        </authorList>
    </citation>
    <scope>NUCLEOTIDE SEQUENCE [LARGE SCALE GENOMIC DNA]</scope>
    <source>
        <strain evidence="5 6">NCAIM B.02481</strain>
    </source>
</reference>
<protein>
    <submittedName>
        <fullName evidence="5">MarR family winged helix-turn-helix transcriptional regulator</fullName>
    </submittedName>
</protein>
<dbReference type="PANTHER" id="PTHR42756:SF1">
    <property type="entry name" value="TRANSCRIPTIONAL REPRESSOR OF EMRAB OPERON"/>
    <property type="match status" value="1"/>
</dbReference>
<evidence type="ECO:0000313" key="6">
    <source>
        <dbReference type="Proteomes" id="UP001589832"/>
    </source>
</evidence>
<keyword evidence="6" id="KW-1185">Reference proteome</keyword>
<keyword evidence="3" id="KW-0804">Transcription</keyword>
<evidence type="ECO:0000256" key="2">
    <source>
        <dbReference type="ARBA" id="ARBA00023125"/>
    </source>
</evidence>
<dbReference type="PANTHER" id="PTHR42756">
    <property type="entry name" value="TRANSCRIPTIONAL REGULATOR, MARR"/>
    <property type="match status" value="1"/>
</dbReference>
<evidence type="ECO:0000256" key="3">
    <source>
        <dbReference type="ARBA" id="ARBA00023163"/>
    </source>
</evidence>
<name>A0ABV6Q454_9FLAO</name>